<evidence type="ECO:0000256" key="6">
    <source>
        <dbReference type="ARBA" id="ARBA00023004"/>
    </source>
</evidence>
<dbReference type="InterPro" id="IPR050056">
    <property type="entry name" value="Hemoglobin_oxygen_transport"/>
</dbReference>
<evidence type="ECO:0000313" key="9">
    <source>
        <dbReference type="Proteomes" id="UP000504632"/>
    </source>
</evidence>
<dbReference type="Gene3D" id="1.10.490.10">
    <property type="entry name" value="Globins"/>
    <property type="match status" value="1"/>
</dbReference>
<dbReference type="GO" id="GO:0020037">
    <property type="term" value="F:heme binding"/>
    <property type="evidence" value="ECO:0007669"/>
    <property type="project" value="InterPro"/>
</dbReference>
<feature type="domain" description="Globin" evidence="8">
    <location>
        <begin position="3"/>
        <end position="147"/>
    </location>
</feature>
<dbReference type="InParanoid" id="A0A6J2VFC8"/>
<keyword evidence="5" id="KW-0479">Metal-binding</keyword>
<dbReference type="InterPro" id="IPR009050">
    <property type="entry name" value="Globin-like_sf"/>
</dbReference>
<keyword evidence="2 7" id="KW-0813">Transport</keyword>
<dbReference type="CDD" id="cd08925">
    <property type="entry name" value="Hb-beta-like"/>
    <property type="match status" value="1"/>
</dbReference>
<dbReference type="FunFam" id="1.10.490.10:FF:000001">
    <property type="entry name" value="Hemoglobin subunit beta"/>
    <property type="match status" value="1"/>
</dbReference>
<dbReference type="PANTHER" id="PTHR11442">
    <property type="entry name" value="HEMOGLOBIN FAMILY MEMBER"/>
    <property type="match status" value="1"/>
</dbReference>
<evidence type="ECO:0000256" key="2">
    <source>
        <dbReference type="ARBA" id="ARBA00022448"/>
    </source>
</evidence>
<evidence type="ECO:0000256" key="5">
    <source>
        <dbReference type="ARBA" id="ARBA00022723"/>
    </source>
</evidence>
<dbReference type="GO" id="GO:0005833">
    <property type="term" value="C:hemoglobin complex"/>
    <property type="evidence" value="ECO:0007669"/>
    <property type="project" value="InterPro"/>
</dbReference>
<evidence type="ECO:0000256" key="4">
    <source>
        <dbReference type="ARBA" id="ARBA00022621"/>
    </source>
</evidence>
<dbReference type="GeneID" id="115811742"/>
<organism evidence="9 10">
    <name type="scientific">Chanos chanos</name>
    <name type="common">Milkfish</name>
    <name type="synonym">Mugil chanos</name>
    <dbReference type="NCBI Taxonomy" id="29144"/>
    <lineage>
        <taxon>Eukaryota</taxon>
        <taxon>Metazoa</taxon>
        <taxon>Chordata</taxon>
        <taxon>Craniata</taxon>
        <taxon>Vertebrata</taxon>
        <taxon>Euteleostomi</taxon>
        <taxon>Actinopterygii</taxon>
        <taxon>Neopterygii</taxon>
        <taxon>Teleostei</taxon>
        <taxon>Ostariophysi</taxon>
        <taxon>Gonorynchiformes</taxon>
        <taxon>Chanidae</taxon>
        <taxon>Chanos</taxon>
    </lineage>
</organism>
<dbReference type="GO" id="GO:0043177">
    <property type="term" value="F:organic acid binding"/>
    <property type="evidence" value="ECO:0007669"/>
    <property type="project" value="TreeGrafter"/>
</dbReference>
<dbReference type="GO" id="GO:0005344">
    <property type="term" value="F:oxygen carrier activity"/>
    <property type="evidence" value="ECO:0007669"/>
    <property type="project" value="UniProtKB-KW"/>
</dbReference>
<proteinExistence type="inferred from homology"/>
<evidence type="ECO:0000313" key="10">
    <source>
        <dbReference type="RefSeq" id="XP_030629941.1"/>
    </source>
</evidence>
<dbReference type="GO" id="GO:0019825">
    <property type="term" value="F:oxygen binding"/>
    <property type="evidence" value="ECO:0007669"/>
    <property type="project" value="InterPro"/>
</dbReference>
<comment type="similarity">
    <text evidence="1 7">Belongs to the globin family.</text>
</comment>
<reference evidence="10" key="1">
    <citation type="submission" date="2025-08" db="UniProtKB">
        <authorList>
            <consortium name="RefSeq"/>
        </authorList>
    </citation>
    <scope>IDENTIFICATION</scope>
</reference>
<keyword evidence="6" id="KW-0408">Iron</keyword>
<dbReference type="GO" id="GO:0046872">
    <property type="term" value="F:metal ion binding"/>
    <property type="evidence" value="ECO:0007669"/>
    <property type="project" value="UniProtKB-KW"/>
</dbReference>
<dbReference type="OrthoDB" id="9886081at2759"/>
<evidence type="ECO:0000256" key="3">
    <source>
        <dbReference type="ARBA" id="ARBA00022617"/>
    </source>
</evidence>
<dbReference type="GO" id="GO:0004601">
    <property type="term" value="F:peroxidase activity"/>
    <property type="evidence" value="ECO:0007669"/>
    <property type="project" value="TreeGrafter"/>
</dbReference>
<dbReference type="PANTHER" id="PTHR11442:SF7">
    <property type="entry name" value="HEMOGLOBIN SUBUNIT EPSILON"/>
    <property type="match status" value="1"/>
</dbReference>
<dbReference type="InterPro" id="IPR002337">
    <property type="entry name" value="Hemoglobin_b"/>
</dbReference>
<dbReference type="RefSeq" id="XP_030629941.1">
    <property type="nucleotide sequence ID" value="XM_030774081.1"/>
</dbReference>
<protein>
    <submittedName>
        <fullName evidence="10">Hemoglobin subunit beta-2-like</fullName>
    </submittedName>
</protein>
<dbReference type="GO" id="GO:0031720">
    <property type="term" value="F:haptoglobin binding"/>
    <property type="evidence" value="ECO:0007669"/>
    <property type="project" value="TreeGrafter"/>
</dbReference>
<name>A0A6J2VFC8_CHACN</name>
<keyword evidence="9" id="KW-1185">Reference proteome</keyword>
<keyword evidence="4 7" id="KW-0561">Oxygen transport</keyword>
<dbReference type="GO" id="GO:0031838">
    <property type="term" value="C:haptoglobin-hemoglobin complex"/>
    <property type="evidence" value="ECO:0007669"/>
    <property type="project" value="TreeGrafter"/>
</dbReference>
<dbReference type="InterPro" id="IPR012292">
    <property type="entry name" value="Globin/Proto"/>
</dbReference>
<accession>A0A6J2VFC8</accession>
<dbReference type="GO" id="GO:0072562">
    <property type="term" value="C:blood microparticle"/>
    <property type="evidence" value="ECO:0007669"/>
    <property type="project" value="TreeGrafter"/>
</dbReference>
<evidence type="ECO:0000259" key="8">
    <source>
        <dbReference type="PROSITE" id="PS01033"/>
    </source>
</evidence>
<evidence type="ECO:0000256" key="1">
    <source>
        <dbReference type="ARBA" id="ARBA00008705"/>
    </source>
</evidence>
<gene>
    <name evidence="10" type="primary">LOC115811742</name>
</gene>
<dbReference type="PROSITE" id="PS01033">
    <property type="entry name" value="GLOBIN"/>
    <property type="match status" value="1"/>
</dbReference>
<dbReference type="GO" id="GO:0042744">
    <property type="term" value="P:hydrogen peroxide catabolic process"/>
    <property type="evidence" value="ECO:0007669"/>
    <property type="project" value="TreeGrafter"/>
</dbReference>
<sequence length="147" mass="16464">MVEWTTEERAIIQGIFSKLDYDTVGPESLARCLIVYPWTQRYFGKFGNLYNADTILANPMLGKHGTVVLRGLLTAVNNMDDIKNAYTQLSELHSETLHVDPGNFRLLADCLTVIVAGKMKAEFTPEVQAALQKFLSVVVSALSRQYH</sequence>
<dbReference type="Pfam" id="PF00042">
    <property type="entry name" value="Globin"/>
    <property type="match status" value="1"/>
</dbReference>
<dbReference type="SUPFAM" id="SSF46458">
    <property type="entry name" value="Globin-like"/>
    <property type="match status" value="1"/>
</dbReference>
<dbReference type="PRINTS" id="PR00814">
    <property type="entry name" value="BETAHAEM"/>
</dbReference>
<dbReference type="Proteomes" id="UP000504632">
    <property type="component" value="Chromosome 5"/>
</dbReference>
<dbReference type="InterPro" id="IPR000971">
    <property type="entry name" value="Globin"/>
</dbReference>
<keyword evidence="3 7" id="KW-0349">Heme</keyword>
<dbReference type="AlphaFoldDB" id="A0A6J2VFC8"/>
<evidence type="ECO:0000256" key="7">
    <source>
        <dbReference type="RuleBase" id="RU000356"/>
    </source>
</evidence>